<gene>
    <name evidence="1" type="ORF">g.3410</name>
</gene>
<accession>A0A1B6FCT7</accession>
<dbReference type="AlphaFoldDB" id="A0A1B6FCT7"/>
<organism evidence="1">
    <name type="scientific">Cuerna arida</name>
    <dbReference type="NCBI Taxonomy" id="1464854"/>
    <lineage>
        <taxon>Eukaryota</taxon>
        <taxon>Metazoa</taxon>
        <taxon>Ecdysozoa</taxon>
        <taxon>Arthropoda</taxon>
        <taxon>Hexapoda</taxon>
        <taxon>Insecta</taxon>
        <taxon>Pterygota</taxon>
        <taxon>Neoptera</taxon>
        <taxon>Paraneoptera</taxon>
        <taxon>Hemiptera</taxon>
        <taxon>Auchenorrhyncha</taxon>
        <taxon>Membracoidea</taxon>
        <taxon>Cicadellidae</taxon>
        <taxon>Cicadellinae</taxon>
        <taxon>Proconiini</taxon>
        <taxon>Cuerna</taxon>
    </lineage>
</organism>
<feature type="non-terminal residue" evidence="1">
    <location>
        <position position="1"/>
    </location>
</feature>
<reference evidence="1" key="1">
    <citation type="submission" date="2015-11" db="EMBL/GenBank/DDBJ databases">
        <title>De novo transcriptome assembly of four potential Pierce s Disease insect vectors from Arizona vineyards.</title>
        <authorList>
            <person name="Tassone E.E."/>
        </authorList>
    </citation>
    <scope>NUCLEOTIDE SEQUENCE</scope>
</reference>
<proteinExistence type="predicted"/>
<dbReference type="EMBL" id="GECZ01021771">
    <property type="protein sequence ID" value="JAS47998.1"/>
    <property type="molecule type" value="Transcribed_RNA"/>
</dbReference>
<feature type="non-terminal residue" evidence="1">
    <location>
        <position position="240"/>
    </location>
</feature>
<evidence type="ECO:0000313" key="1">
    <source>
        <dbReference type="EMBL" id="JAS47998.1"/>
    </source>
</evidence>
<protein>
    <submittedName>
        <fullName evidence="1">Uncharacterized protein</fullName>
    </submittedName>
</protein>
<sequence>SDHARVFAKFDGLSLSDNRPKYKTRTIRDLTPRAIFRFREHLRQSSLSQLNKHTDAELAFDNFMLLMKNSLNECCKLKETKINTVERPNNIKWYTPELQEIKKFVVTFYDRFKNSKGTSNENNYKKDYANVKRLYRHRINYFKKIANEKYIKNSSNKCKAAWKVIKSETGSRINYNDIVINSSSFNNYFTNLVSELDLKSNMRPSQNRAIELVENYISNFNDRYTLTWQKITTVDILKAV</sequence>
<name>A0A1B6FCT7_9HEMI</name>